<dbReference type="AlphaFoldDB" id="A0A931DDZ2"/>
<feature type="compositionally biased region" description="Polar residues" evidence="1">
    <location>
        <begin position="53"/>
        <end position="63"/>
    </location>
</feature>
<reference evidence="2" key="1">
    <citation type="submission" date="2020-11" db="EMBL/GenBank/DDBJ databases">
        <title>Sequencing the genomes of 1000 actinobacteria strains.</title>
        <authorList>
            <person name="Klenk H.-P."/>
        </authorList>
    </citation>
    <scope>NUCLEOTIDE SEQUENCE</scope>
    <source>
        <strain evidence="2">DSM 43175</strain>
    </source>
</reference>
<comment type="caution">
    <text evidence="2">The sequence shown here is derived from an EMBL/GenBank/DDBJ whole genome shotgun (WGS) entry which is preliminary data.</text>
</comment>
<evidence type="ECO:0000313" key="3">
    <source>
        <dbReference type="Proteomes" id="UP000614047"/>
    </source>
</evidence>
<name>A0A931DDZ2_9ACTN</name>
<keyword evidence="3" id="KW-1185">Reference proteome</keyword>
<protein>
    <submittedName>
        <fullName evidence="2">Uncharacterized protein</fullName>
    </submittedName>
</protein>
<evidence type="ECO:0000313" key="2">
    <source>
        <dbReference type="EMBL" id="MBG6088345.1"/>
    </source>
</evidence>
<gene>
    <name evidence="2" type="ORF">IW256_002458</name>
</gene>
<feature type="region of interest" description="Disordered" evidence="1">
    <location>
        <begin position="51"/>
        <end position="80"/>
    </location>
</feature>
<dbReference type="Proteomes" id="UP000614047">
    <property type="component" value="Unassembled WGS sequence"/>
</dbReference>
<accession>A0A931DDZ2</accession>
<feature type="compositionally biased region" description="Basic residues" evidence="1">
    <location>
        <begin position="66"/>
        <end position="80"/>
    </location>
</feature>
<dbReference type="EMBL" id="JADOUA010000001">
    <property type="protein sequence ID" value="MBG6088345.1"/>
    <property type="molecule type" value="Genomic_DNA"/>
</dbReference>
<sequence>MLHAVPGVTVMPRASQGQCHVECGHRRLHPVVSAPAVPSGCSCLAAPDGTSGALPSTDLTPSTGRRAARPTLRRAARPRR</sequence>
<organism evidence="2 3">
    <name type="scientific">Actinomadura viridis</name>
    <dbReference type="NCBI Taxonomy" id="58110"/>
    <lineage>
        <taxon>Bacteria</taxon>
        <taxon>Bacillati</taxon>
        <taxon>Actinomycetota</taxon>
        <taxon>Actinomycetes</taxon>
        <taxon>Streptosporangiales</taxon>
        <taxon>Thermomonosporaceae</taxon>
        <taxon>Actinomadura</taxon>
    </lineage>
</organism>
<proteinExistence type="predicted"/>
<evidence type="ECO:0000256" key="1">
    <source>
        <dbReference type="SAM" id="MobiDB-lite"/>
    </source>
</evidence>